<reference evidence="1" key="1">
    <citation type="submission" date="2021-06" db="EMBL/GenBank/DDBJ databases">
        <authorList>
            <person name="Kallberg Y."/>
            <person name="Tangrot J."/>
            <person name="Rosling A."/>
        </authorList>
    </citation>
    <scope>NUCLEOTIDE SEQUENCE</scope>
    <source>
        <strain evidence="1">MA461A</strain>
    </source>
</reference>
<dbReference type="EMBL" id="CAJVQC010034814">
    <property type="protein sequence ID" value="CAG8757365.1"/>
    <property type="molecule type" value="Genomic_DNA"/>
</dbReference>
<feature type="non-terminal residue" evidence="1">
    <location>
        <position position="245"/>
    </location>
</feature>
<keyword evidence="2" id="KW-1185">Reference proteome</keyword>
<dbReference type="Proteomes" id="UP000789920">
    <property type="component" value="Unassembled WGS sequence"/>
</dbReference>
<accession>A0ACA9QSR1</accession>
<comment type="caution">
    <text evidence="1">The sequence shown here is derived from an EMBL/GenBank/DDBJ whole genome shotgun (WGS) entry which is preliminary data.</text>
</comment>
<sequence length="245" mass="28464">MKDQQAFEKYLQEIEDPKNNREINYGLPQNPDSLQITKYRLCKKILGYKLVNNLTREQIAEKTNLSLAETEDILFCCIEKFTLDRLLIYAITITSHYKTKHGNVTTNELILEMLEAELNEEVLEPTKYQGQRKLEIKGLRASFEKAAKIAKKKPNELTPNDGENLQHEMKFLSERLGDEDNYEKLEELTNQKEQNVKLIREFPRSTTPNRLQRVNQIKGTNVDEGITANLKDFEESKGGKLSKTR</sequence>
<name>A0ACA9QSR1_9GLOM</name>
<evidence type="ECO:0000313" key="2">
    <source>
        <dbReference type="Proteomes" id="UP000789920"/>
    </source>
</evidence>
<evidence type="ECO:0000313" key="1">
    <source>
        <dbReference type="EMBL" id="CAG8757365.1"/>
    </source>
</evidence>
<organism evidence="1 2">
    <name type="scientific">Racocetra persica</name>
    <dbReference type="NCBI Taxonomy" id="160502"/>
    <lineage>
        <taxon>Eukaryota</taxon>
        <taxon>Fungi</taxon>
        <taxon>Fungi incertae sedis</taxon>
        <taxon>Mucoromycota</taxon>
        <taxon>Glomeromycotina</taxon>
        <taxon>Glomeromycetes</taxon>
        <taxon>Diversisporales</taxon>
        <taxon>Gigasporaceae</taxon>
        <taxon>Racocetra</taxon>
    </lineage>
</organism>
<proteinExistence type="predicted"/>
<gene>
    <name evidence="1" type="ORF">RPERSI_LOCUS14828</name>
</gene>
<protein>
    <submittedName>
        <fullName evidence="1">14105_t:CDS:1</fullName>
    </submittedName>
</protein>